<sequence>MVGVITFKTLIGGLFLFWFLSVVLMTQKTMSNNRMSVKEAGMLWIKALFVVLLVMVMLIIDFK</sequence>
<protein>
    <submittedName>
        <fullName evidence="2">Uncharacterized protein</fullName>
    </submittedName>
</protein>
<gene>
    <name evidence="2" type="ORF">MNB_SUP05-SYMBIONT-4-652</name>
    <name evidence="3" type="ORF">MNB_SUP05-SYMBIONT-5-180</name>
</gene>
<organism evidence="2">
    <name type="scientific">hydrothermal vent metagenome</name>
    <dbReference type="NCBI Taxonomy" id="652676"/>
    <lineage>
        <taxon>unclassified sequences</taxon>
        <taxon>metagenomes</taxon>
        <taxon>ecological metagenomes</taxon>
    </lineage>
</organism>
<name>A0A1W1DZA1_9ZZZZ</name>
<reference evidence="2" key="1">
    <citation type="submission" date="2016-10" db="EMBL/GenBank/DDBJ databases">
        <authorList>
            <person name="de Groot N.N."/>
        </authorList>
    </citation>
    <scope>NUCLEOTIDE SEQUENCE</scope>
</reference>
<dbReference type="EMBL" id="FPHY01000144">
    <property type="protein sequence ID" value="SFV87062.1"/>
    <property type="molecule type" value="Genomic_DNA"/>
</dbReference>
<feature type="transmembrane region" description="Helical" evidence="1">
    <location>
        <begin position="41"/>
        <end position="60"/>
    </location>
</feature>
<dbReference type="AlphaFoldDB" id="A0A1W1DZA1"/>
<evidence type="ECO:0000256" key="1">
    <source>
        <dbReference type="SAM" id="Phobius"/>
    </source>
</evidence>
<dbReference type="EMBL" id="FPHZ01000193">
    <property type="protein sequence ID" value="SFV88985.1"/>
    <property type="molecule type" value="Genomic_DNA"/>
</dbReference>
<accession>A0A1W1DZA1</accession>
<evidence type="ECO:0000313" key="2">
    <source>
        <dbReference type="EMBL" id="SFV87062.1"/>
    </source>
</evidence>
<evidence type="ECO:0000313" key="3">
    <source>
        <dbReference type="EMBL" id="SFV88985.1"/>
    </source>
</evidence>
<keyword evidence="1" id="KW-0812">Transmembrane</keyword>
<keyword evidence="1" id="KW-1133">Transmembrane helix</keyword>
<proteinExistence type="predicted"/>
<keyword evidence="1" id="KW-0472">Membrane</keyword>